<reference evidence="1 2" key="1">
    <citation type="journal article" date="2021" name="Elife">
        <title>Chloroplast acquisition without the gene transfer in kleptoplastic sea slugs, Plakobranchus ocellatus.</title>
        <authorList>
            <person name="Maeda T."/>
            <person name="Takahashi S."/>
            <person name="Yoshida T."/>
            <person name="Shimamura S."/>
            <person name="Takaki Y."/>
            <person name="Nagai Y."/>
            <person name="Toyoda A."/>
            <person name="Suzuki Y."/>
            <person name="Arimoto A."/>
            <person name="Ishii H."/>
            <person name="Satoh N."/>
            <person name="Nishiyama T."/>
            <person name="Hasebe M."/>
            <person name="Maruyama T."/>
            <person name="Minagawa J."/>
            <person name="Obokata J."/>
            <person name="Shigenobu S."/>
        </authorList>
    </citation>
    <scope>NUCLEOTIDE SEQUENCE [LARGE SCALE GENOMIC DNA]</scope>
</reference>
<dbReference type="EMBL" id="BMAT01004187">
    <property type="protein sequence ID" value="GFR69947.1"/>
    <property type="molecule type" value="Genomic_DNA"/>
</dbReference>
<sequence length="115" mass="13515">MQGEKCTFYNISSWVLTCRTTRVHTSRKQSKAVGNRHFTTLIFYTIFVPKSPGKKKAGPASEYLEAKHRRRTKEMRNHLARVTEDCPKQSAIVDGYWWPMLCNELRAYVYYYTLA</sequence>
<accession>A0AAV4F9Q1</accession>
<evidence type="ECO:0000313" key="2">
    <source>
        <dbReference type="Proteomes" id="UP000762676"/>
    </source>
</evidence>
<dbReference type="Proteomes" id="UP000762676">
    <property type="component" value="Unassembled WGS sequence"/>
</dbReference>
<organism evidence="1 2">
    <name type="scientific">Elysia marginata</name>
    <dbReference type="NCBI Taxonomy" id="1093978"/>
    <lineage>
        <taxon>Eukaryota</taxon>
        <taxon>Metazoa</taxon>
        <taxon>Spiralia</taxon>
        <taxon>Lophotrochozoa</taxon>
        <taxon>Mollusca</taxon>
        <taxon>Gastropoda</taxon>
        <taxon>Heterobranchia</taxon>
        <taxon>Euthyneura</taxon>
        <taxon>Panpulmonata</taxon>
        <taxon>Sacoglossa</taxon>
        <taxon>Placobranchoidea</taxon>
        <taxon>Plakobranchidae</taxon>
        <taxon>Elysia</taxon>
    </lineage>
</organism>
<evidence type="ECO:0008006" key="3">
    <source>
        <dbReference type="Google" id="ProtNLM"/>
    </source>
</evidence>
<keyword evidence="2" id="KW-1185">Reference proteome</keyword>
<gene>
    <name evidence="1" type="ORF">ElyMa_002060600</name>
</gene>
<protein>
    <recommendedName>
        <fullName evidence="3">BHLH domain-containing protein</fullName>
    </recommendedName>
</protein>
<evidence type="ECO:0000313" key="1">
    <source>
        <dbReference type="EMBL" id="GFR69947.1"/>
    </source>
</evidence>
<dbReference type="AlphaFoldDB" id="A0AAV4F9Q1"/>
<name>A0AAV4F9Q1_9GAST</name>
<comment type="caution">
    <text evidence="1">The sequence shown here is derived from an EMBL/GenBank/DDBJ whole genome shotgun (WGS) entry which is preliminary data.</text>
</comment>
<proteinExistence type="predicted"/>